<protein>
    <submittedName>
        <fullName evidence="1">PTS mannitol transporter subunit IIA</fullName>
    </submittedName>
</protein>
<sequence length="29" mass="3385">MIRDWLTPDKIKVINSIDSWENAVRLAAE</sequence>
<organism evidence="1">
    <name type="scientific">Acinetobacter baumannii</name>
    <dbReference type="NCBI Taxonomy" id="470"/>
    <lineage>
        <taxon>Bacteria</taxon>
        <taxon>Pseudomonadati</taxon>
        <taxon>Pseudomonadota</taxon>
        <taxon>Gammaproteobacteria</taxon>
        <taxon>Moraxellales</taxon>
        <taxon>Moraxellaceae</taxon>
        <taxon>Acinetobacter</taxon>
        <taxon>Acinetobacter calcoaceticus/baumannii complex</taxon>
    </lineage>
</organism>
<gene>
    <name evidence="1" type="primary">cmtB</name>
    <name evidence="1" type="ORF">FPK87_22520</name>
</gene>
<comment type="caution">
    <text evidence="1">The sequence shown here is derived from an EMBL/GenBank/DDBJ whole genome shotgun (WGS) entry which is preliminary data.</text>
</comment>
<dbReference type="EMBL" id="VMBB01000472">
    <property type="protein sequence ID" value="MDR8263196.1"/>
    <property type="molecule type" value="Genomic_DNA"/>
</dbReference>
<feature type="non-terminal residue" evidence="1">
    <location>
        <position position="29"/>
    </location>
</feature>
<dbReference type="AlphaFoldDB" id="A0ABD5DGJ6"/>
<name>A0ABD5DGJ6_ACIBA</name>
<proteinExistence type="predicted"/>
<reference evidence="1" key="1">
    <citation type="submission" date="2019-07" db="EMBL/GenBank/DDBJ databases">
        <title>Biological characteristics of mucoid Acinetobacter baumannii from a general hospital in China.</title>
        <authorList>
            <person name="Hua X."/>
            <person name="Yu Y."/>
        </authorList>
    </citation>
    <scope>NUCLEOTIDE SEQUENCE [LARGE SCALE GENOMIC DNA]</scope>
    <source>
        <strain evidence="1">N41</strain>
    </source>
</reference>
<accession>A0ABD5DGJ6</accession>
<evidence type="ECO:0000313" key="1">
    <source>
        <dbReference type="EMBL" id="MDR8263196.1"/>
    </source>
</evidence>